<dbReference type="InterPro" id="IPR009057">
    <property type="entry name" value="Homeodomain-like_sf"/>
</dbReference>
<dbReference type="AlphaFoldDB" id="A0A1C3ZVT8"/>
<feature type="domain" description="HTH tetR-type" evidence="3">
    <location>
        <begin position="5"/>
        <end position="65"/>
    </location>
</feature>
<dbReference type="SUPFAM" id="SSF48498">
    <property type="entry name" value="Tetracyclin repressor-like, C-terminal domain"/>
    <property type="match status" value="1"/>
</dbReference>
<keyword evidence="5" id="KW-1185">Reference proteome</keyword>
<dbReference type="InterPro" id="IPR001647">
    <property type="entry name" value="HTH_TetR"/>
</dbReference>
<reference evidence="5" key="1">
    <citation type="submission" date="2016-08" db="EMBL/GenBank/DDBJ databases">
        <authorList>
            <person name="Varghese N."/>
            <person name="Submissions Spin"/>
        </authorList>
    </citation>
    <scope>NUCLEOTIDE SEQUENCE [LARGE SCALE GENOMIC DNA]</scope>
    <source>
        <strain evidence="5">R-53094</strain>
    </source>
</reference>
<evidence type="ECO:0000313" key="5">
    <source>
        <dbReference type="Proteomes" id="UP000199268"/>
    </source>
</evidence>
<keyword evidence="1 2" id="KW-0238">DNA-binding</keyword>
<dbReference type="Pfam" id="PF00440">
    <property type="entry name" value="TetR_N"/>
    <property type="match status" value="1"/>
</dbReference>
<name>A0A1C3ZVT8_9LACO</name>
<dbReference type="GO" id="GO:0000976">
    <property type="term" value="F:transcription cis-regulatory region binding"/>
    <property type="evidence" value="ECO:0007669"/>
    <property type="project" value="TreeGrafter"/>
</dbReference>
<dbReference type="PROSITE" id="PS50977">
    <property type="entry name" value="HTH_TETR_2"/>
    <property type="match status" value="1"/>
</dbReference>
<dbReference type="PRINTS" id="PR00455">
    <property type="entry name" value="HTHTETR"/>
</dbReference>
<dbReference type="GO" id="GO:0003700">
    <property type="term" value="F:DNA-binding transcription factor activity"/>
    <property type="evidence" value="ECO:0007669"/>
    <property type="project" value="TreeGrafter"/>
</dbReference>
<evidence type="ECO:0000256" key="1">
    <source>
        <dbReference type="ARBA" id="ARBA00023125"/>
    </source>
</evidence>
<dbReference type="InterPro" id="IPR036271">
    <property type="entry name" value="Tet_transcr_reg_TetR-rel_C_sf"/>
</dbReference>
<organism evidence="4 5">
    <name type="scientific">Weissella bombi</name>
    <dbReference type="NCBI Taxonomy" id="1505725"/>
    <lineage>
        <taxon>Bacteria</taxon>
        <taxon>Bacillati</taxon>
        <taxon>Bacillota</taxon>
        <taxon>Bacilli</taxon>
        <taxon>Lactobacillales</taxon>
        <taxon>Lactobacillaceae</taxon>
        <taxon>Weissella</taxon>
    </lineage>
</organism>
<dbReference type="Proteomes" id="UP000199268">
    <property type="component" value="Unassembled WGS sequence"/>
</dbReference>
<protein>
    <submittedName>
        <fullName evidence="4">Transcriptional regulator, TetR family</fullName>
    </submittedName>
</protein>
<sequence>MSNDNHVQETILKAFSDLIRQYGYRGTTTKKIAAVANVNESTVFRHFKNKAGILKALTQDYLLDVKQAANDFEFHNDIETDLVQAASIYQQFIKQHQSIFLLSLHESAEFPEIESVINQLPQYFHDLLMDKFRELMQTGEISAEIDIATEVDSFVTLCFGNAVASFVYPNSALFIKSEQFLENNIRTFAKHLK</sequence>
<gene>
    <name evidence="4" type="ORF">GA0061074_10315</name>
</gene>
<evidence type="ECO:0000259" key="3">
    <source>
        <dbReference type="PROSITE" id="PS50977"/>
    </source>
</evidence>
<proteinExistence type="predicted"/>
<dbReference type="Gene3D" id="1.10.357.10">
    <property type="entry name" value="Tetracycline Repressor, domain 2"/>
    <property type="match status" value="1"/>
</dbReference>
<dbReference type="SUPFAM" id="SSF46689">
    <property type="entry name" value="Homeodomain-like"/>
    <property type="match status" value="1"/>
</dbReference>
<evidence type="ECO:0000256" key="2">
    <source>
        <dbReference type="PROSITE-ProRule" id="PRU00335"/>
    </source>
</evidence>
<accession>A0A1C3ZVT8</accession>
<dbReference type="InterPro" id="IPR050109">
    <property type="entry name" value="HTH-type_TetR-like_transc_reg"/>
</dbReference>
<feature type="DNA-binding region" description="H-T-H motif" evidence="2">
    <location>
        <begin position="28"/>
        <end position="47"/>
    </location>
</feature>
<dbReference type="RefSeq" id="WP_159426646.1">
    <property type="nucleotide sequence ID" value="NZ_BJEE01000004.1"/>
</dbReference>
<evidence type="ECO:0000313" key="4">
    <source>
        <dbReference type="EMBL" id="SCB86463.1"/>
    </source>
</evidence>
<dbReference type="STRING" id="1505725.GA0061074_10315"/>
<dbReference type="EMBL" id="FMAO01000003">
    <property type="protein sequence ID" value="SCB86463.1"/>
    <property type="molecule type" value="Genomic_DNA"/>
</dbReference>
<dbReference type="PANTHER" id="PTHR30055">
    <property type="entry name" value="HTH-TYPE TRANSCRIPTIONAL REGULATOR RUTR"/>
    <property type="match status" value="1"/>
</dbReference>
<dbReference type="PANTHER" id="PTHR30055:SF226">
    <property type="entry name" value="HTH-TYPE TRANSCRIPTIONAL REGULATOR PKSA"/>
    <property type="match status" value="1"/>
</dbReference>